<evidence type="ECO:0000313" key="2">
    <source>
        <dbReference type="Proteomes" id="UP000535937"/>
    </source>
</evidence>
<sequence>MTFATMAQYVEKNLADDTARYLNGRSNSFSGYFGLNNYFNEDTVKTVMSRLLTEWIAANDTEETAMVFSELHYTGFDNRADIGVVYLTENGRTAPTKTLYIELKTDFSVDSVNGDVNILDLIAGAGNSPITSAYAFYTVFEGQEGWTRYIEAPTQPNVHTVGIPVTSP</sequence>
<comment type="caution">
    <text evidence="1">The sequence shown here is derived from an EMBL/GenBank/DDBJ whole genome shotgun (WGS) entry which is preliminary data.</text>
</comment>
<name>A0A7W4W9F7_9GAMM</name>
<protein>
    <submittedName>
        <fullName evidence="1">Uncharacterized protein</fullName>
    </submittedName>
</protein>
<organism evidence="1 2">
    <name type="scientific">Microbulbifer rhizosphaerae</name>
    <dbReference type="NCBI Taxonomy" id="1562603"/>
    <lineage>
        <taxon>Bacteria</taxon>
        <taxon>Pseudomonadati</taxon>
        <taxon>Pseudomonadota</taxon>
        <taxon>Gammaproteobacteria</taxon>
        <taxon>Cellvibrionales</taxon>
        <taxon>Microbulbiferaceae</taxon>
        <taxon>Microbulbifer</taxon>
    </lineage>
</organism>
<gene>
    <name evidence="1" type="ORF">FHS09_000359</name>
</gene>
<dbReference type="EMBL" id="JACHWZ010000001">
    <property type="protein sequence ID" value="MBB3059558.1"/>
    <property type="molecule type" value="Genomic_DNA"/>
</dbReference>
<dbReference type="AlphaFoldDB" id="A0A7W4W9F7"/>
<dbReference type="RefSeq" id="WP_183456045.1">
    <property type="nucleotide sequence ID" value="NZ_JACHWZ010000001.1"/>
</dbReference>
<evidence type="ECO:0000313" key="1">
    <source>
        <dbReference type="EMBL" id="MBB3059558.1"/>
    </source>
</evidence>
<dbReference type="Proteomes" id="UP000535937">
    <property type="component" value="Unassembled WGS sequence"/>
</dbReference>
<proteinExistence type="predicted"/>
<reference evidence="1 2" key="1">
    <citation type="submission" date="2020-08" db="EMBL/GenBank/DDBJ databases">
        <title>Genomic Encyclopedia of Type Strains, Phase III (KMG-III): the genomes of soil and plant-associated and newly described type strains.</title>
        <authorList>
            <person name="Whitman W."/>
        </authorList>
    </citation>
    <scope>NUCLEOTIDE SEQUENCE [LARGE SCALE GENOMIC DNA]</scope>
    <source>
        <strain evidence="1 2">CECT 8799</strain>
    </source>
</reference>
<keyword evidence="2" id="KW-1185">Reference proteome</keyword>
<accession>A0A7W4W9F7</accession>